<dbReference type="InterPro" id="IPR019931">
    <property type="entry name" value="LPXTG_anchor"/>
</dbReference>
<dbReference type="Gene3D" id="2.60.40.1280">
    <property type="match status" value="1"/>
</dbReference>
<proteinExistence type="predicted"/>
<name>A0A2A7ATY3_9FIRM</name>
<dbReference type="GO" id="GO:0007155">
    <property type="term" value="P:cell adhesion"/>
    <property type="evidence" value="ECO:0007669"/>
    <property type="project" value="InterPro"/>
</dbReference>
<keyword evidence="7" id="KW-1133">Transmembrane helix</keyword>
<dbReference type="InterPro" id="IPR008966">
    <property type="entry name" value="Adhesion_dom_sf"/>
</dbReference>
<dbReference type="Gene3D" id="2.60.40.10">
    <property type="entry name" value="Immunoglobulins"/>
    <property type="match status" value="1"/>
</dbReference>
<dbReference type="GO" id="GO:0005518">
    <property type="term" value="F:collagen binding"/>
    <property type="evidence" value="ECO:0007669"/>
    <property type="project" value="InterPro"/>
</dbReference>
<feature type="compositionally biased region" description="Acidic residues" evidence="6">
    <location>
        <begin position="95"/>
        <end position="113"/>
    </location>
</feature>
<evidence type="ECO:0000256" key="4">
    <source>
        <dbReference type="ARBA" id="ARBA00022729"/>
    </source>
</evidence>
<dbReference type="Pfam" id="PF00746">
    <property type="entry name" value="Gram_pos_anchor"/>
    <property type="match status" value="1"/>
</dbReference>
<dbReference type="Pfam" id="PF05737">
    <property type="entry name" value="Collagen_bind"/>
    <property type="match status" value="1"/>
</dbReference>
<feature type="domain" description="Gram-positive cocci surface proteins LPxTG" evidence="8">
    <location>
        <begin position="1664"/>
        <end position="1702"/>
    </location>
</feature>
<dbReference type="RefSeq" id="WP_097838971.1">
    <property type="nucleotide sequence ID" value="NZ_NMTY01000004.1"/>
</dbReference>
<dbReference type="Proteomes" id="UP000220005">
    <property type="component" value="Unassembled WGS sequence"/>
</dbReference>
<dbReference type="Pfam" id="PF17802">
    <property type="entry name" value="SpaA"/>
    <property type="match status" value="1"/>
</dbReference>
<evidence type="ECO:0000256" key="1">
    <source>
        <dbReference type="ARBA" id="ARBA00004191"/>
    </source>
</evidence>
<dbReference type="InterPro" id="IPR008456">
    <property type="entry name" value="Collagen-bd_dom"/>
</dbReference>
<evidence type="ECO:0000313" key="9">
    <source>
        <dbReference type="EMBL" id="PDX82549.1"/>
    </source>
</evidence>
<comment type="subcellular location">
    <subcellularLocation>
        <location evidence="1">Secreted</location>
        <location evidence="1">Cell wall</location>
    </subcellularLocation>
</comment>
<keyword evidence="2" id="KW-0134">Cell wall</keyword>
<evidence type="ECO:0000256" key="6">
    <source>
        <dbReference type="SAM" id="MobiDB-lite"/>
    </source>
</evidence>
<keyword evidence="4" id="KW-0732">Signal</keyword>
<feature type="region of interest" description="Disordered" evidence="6">
    <location>
        <begin position="78"/>
        <end position="119"/>
    </location>
</feature>
<protein>
    <recommendedName>
        <fullName evidence="8">Gram-positive cocci surface proteins LPxTG domain-containing protein</fullName>
    </recommendedName>
</protein>
<sequence>MMRNQFNEIMQKLRAQRVRARRYTAMLLVLAMLTSLSVSWRLHQVGTALTTDNEYSCGMEEHVHTDECYTEELVCGYEEGEPEEPDPAFSVDSEPTTEEPEAEPEELEPEETEPEVHHHTADCYETVLVEHKELTCGQEEHTHDVTCPVDPDTGDFLCGYEEHTHTDDCYTTETETEEKLICGYEEGQVLSDGTAAEDGIAALEDTNTATSVADDSSSEAVSEPVLHHHTEACYEKVLTCTIPEHTHTLACLADYSADVETDDDWEKYSVGLSDNWNEALLAVAKEQLGYKESEKNFQTDEALGDIIDVHHYTRYGAFYGNPYADWDVAFIAFCQHYAGIPKTEIPQRLGLEALRADMDAMGFAYLTEGEDAAYEAIPGDVVTYNKNGTADDETIGIVETVGDDSLTVISGAVEGAVAEVTVPFTDVTSTILVDQAYGDYVGEADPDEDADEDPDEDPDGSYDEEIKARPAMRRVTAVAQDGGSDAVVTNPDGSIELNENWITEVTVTKNNVEQSGNLELNDGDEIILKYAYTIPENTLPDNYTVTYQLPDGITLKSVANGYIERPHSNPKEYIGTYTISEEGKVTLKFDPDKVSKEASLPGDFYLRATVDASGADESGKIEIPIKDHTITVRKQYDLQIEKSGADPKVGDDGKTYIEYTVKVSSKKGYNQNITITDILNDSSDSSKKFYPGEYDQNSFTLKKVDKSGGETPINDPKPTFSTQKGASGKDCKSFEITNLEKLNAGESYVLTYKVKLGDLTNTDGKGEFMNYAKANDKKSSKVWKYFDKKIEKSQGYYDEANNVMKWTITVNNPLGMDLAGTKVEDSIQTTGAMLKGDVKIFEDKDGWNDDWEDCTGTGVTQKKDQSGFTFEFPKDSISKKYKFEYTTTVPEGTKVVENRVTETPKGGDDGYVSDNSGSVTERNWTDWKEHVGAALDSEGKTAWKLGFDIPSTWAEHTITDTIQDVTSDNGATTYLDSHYALARELQNAIETNLKINRVSGGSLSYTDIMKEGSGIGLEIHYYDTTGAEVLKDDSSTKVKSFTITIKNNEYSGSTLTALELNPYYTHVDLTDVSADTDVKFGNTAAEQKKEVDYHKPSDKISLKKTAYDSNNYNSNDILHEIDYNGNPNAGTNIYYQLFLGIEQFTEDEITVTDRLPEGLVFDSGNTSALWDTKYCSNEWVDGNWIRNHFETPTVSENGRTITFKLKNLKNAKFKSDTQLKGIIIRYKVHVEDSAWDHADTLRKPYTNYAEWQGKNLHDETTVTVKRDNEDIIKKEGKQIENTTDVKYTIVVNPNGADLLEGHSGNVTLTDVMTVNEKGYTATLDESSIKVYKYPKDENPIPLGVNEYQYTVTKGGSDRDQTTLEFTLQNRTGYVIEYTYKTDAGLNKIKLSNSATLTGGWSSGGNTYLEERDSGATGGNSVLTVYKVDQQNYGVHLNGATFKFYKFDKDAGTWDDGTEVTTQADGKFQYSPESMLSGNVKPEYDTLYKLVEETAPAGYTKSDAEYYFIWLAKGKTNTDDAYQTAVGNHTPIGSSAVTYYKHGTSGTVYIPNKRDGLVIEKKWENKDGSEMTNPPVNAIKVQLWKFKKSMTKTDAEFDQKIELTKDNGWSVVLKNLDPDYYYYVKEITDLGENYTVSYGTTNEGRLTGTITITNRSTTDSPGYELPATGSTGTAPYTTAGAVLMAAALVGGYRRKRRQERRGE</sequence>
<feature type="region of interest" description="Disordered" evidence="6">
    <location>
        <begin position="707"/>
        <end position="726"/>
    </location>
</feature>
<feature type="compositionally biased region" description="Acidic residues" evidence="6">
    <location>
        <begin position="442"/>
        <end position="463"/>
    </location>
</feature>
<dbReference type="InterPro" id="IPR041033">
    <property type="entry name" value="SpaA_PFL_dom_1"/>
</dbReference>
<evidence type="ECO:0000256" key="7">
    <source>
        <dbReference type="SAM" id="Phobius"/>
    </source>
</evidence>
<comment type="caution">
    <text evidence="9">The sequence shown here is derived from an EMBL/GenBank/DDBJ whole genome shotgun (WGS) entry which is preliminary data.</text>
</comment>
<dbReference type="NCBIfam" id="TIGR01167">
    <property type="entry name" value="LPXTG_anchor"/>
    <property type="match status" value="1"/>
</dbReference>
<dbReference type="PROSITE" id="PS50847">
    <property type="entry name" value="GRAM_POS_ANCHORING"/>
    <property type="match status" value="1"/>
</dbReference>
<evidence type="ECO:0000259" key="8">
    <source>
        <dbReference type="PROSITE" id="PS50847"/>
    </source>
</evidence>
<keyword evidence="5" id="KW-0572">Peptidoglycan-anchor</keyword>
<dbReference type="EMBL" id="NMTY01000004">
    <property type="protein sequence ID" value="PDX82549.1"/>
    <property type="molecule type" value="Genomic_DNA"/>
</dbReference>
<gene>
    <name evidence="9" type="ORF">CGS58_03590</name>
</gene>
<keyword evidence="7" id="KW-0472">Membrane</keyword>
<keyword evidence="3" id="KW-0964">Secreted</keyword>
<organism evidence="9 10">
    <name type="scientific">Faecalibacterium prausnitzii</name>
    <dbReference type="NCBI Taxonomy" id="853"/>
    <lineage>
        <taxon>Bacteria</taxon>
        <taxon>Bacillati</taxon>
        <taxon>Bacillota</taxon>
        <taxon>Clostridia</taxon>
        <taxon>Eubacteriales</taxon>
        <taxon>Oscillospiraceae</taxon>
        <taxon>Faecalibacterium</taxon>
    </lineage>
</organism>
<dbReference type="Gene3D" id="2.60.40.1140">
    <property type="entry name" value="Collagen-binding surface protein Cna, B-type domain"/>
    <property type="match status" value="1"/>
</dbReference>
<keyword evidence="7" id="KW-0812">Transmembrane</keyword>
<dbReference type="InterPro" id="IPR011252">
    <property type="entry name" value="Fibrogen-bd_dom1"/>
</dbReference>
<dbReference type="Gene3D" id="2.60.40.740">
    <property type="match status" value="4"/>
</dbReference>
<feature type="region of interest" description="Disordered" evidence="6">
    <location>
        <begin position="441"/>
        <end position="465"/>
    </location>
</feature>
<dbReference type="SUPFAM" id="SSF49401">
    <property type="entry name" value="Bacterial adhesins"/>
    <property type="match status" value="4"/>
</dbReference>
<evidence type="ECO:0000256" key="5">
    <source>
        <dbReference type="ARBA" id="ARBA00023088"/>
    </source>
</evidence>
<evidence type="ECO:0000256" key="3">
    <source>
        <dbReference type="ARBA" id="ARBA00022525"/>
    </source>
</evidence>
<dbReference type="InterPro" id="IPR013783">
    <property type="entry name" value="Ig-like_fold"/>
</dbReference>
<accession>A0A2A7ATY3</accession>
<reference evidence="9 10" key="1">
    <citation type="journal article" date="2017" name="Front. Microbiol.">
        <title>New Insights into the Diversity of the Genus Faecalibacterium.</title>
        <authorList>
            <person name="Benevides L."/>
            <person name="Burman S."/>
            <person name="Martin R."/>
            <person name="Robert V."/>
            <person name="Thomas M."/>
            <person name="Miquel S."/>
            <person name="Chain F."/>
            <person name="Sokol H."/>
            <person name="Bermudez-Humaran L.G."/>
            <person name="Morrison M."/>
            <person name="Langella P."/>
            <person name="Azevedo V.A."/>
            <person name="Chatel J.M."/>
            <person name="Soares S."/>
        </authorList>
    </citation>
    <scope>NUCLEOTIDE SEQUENCE [LARGE SCALE GENOMIC DNA]</scope>
    <source>
        <strain evidence="9 10">CNCM I 4575</strain>
    </source>
</reference>
<evidence type="ECO:0000256" key="2">
    <source>
        <dbReference type="ARBA" id="ARBA00022512"/>
    </source>
</evidence>
<evidence type="ECO:0000313" key="10">
    <source>
        <dbReference type="Proteomes" id="UP000220005"/>
    </source>
</evidence>
<feature type="transmembrane region" description="Helical" evidence="7">
    <location>
        <begin position="1673"/>
        <end position="1691"/>
    </location>
</feature>